<dbReference type="EMBL" id="CM037153">
    <property type="protein sequence ID" value="KAH7857118.1"/>
    <property type="molecule type" value="Genomic_DNA"/>
</dbReference>
<evidence type="ECO:0000313" key="1">
    <source>
        <dbReference type="EMBL" id="KAH7857118.1"/>
    </source>
</evidence>
<name>A0ACB7YUG2_9ERIC</name>
<comment type="caution">
    <text evidence="1">The sequence shown here is derived from an EMBL/GenBank/DDBJ whole genome shotgun (WGS) entry which is preliminary data.</text>
</comment>
<accession>A0ACB7YUG2</accession>
<evidence type="ECO:0000313" key="2">
    <source>
        <dbReference type="Proteomes" id="UP000828048"/>
    </source>
</evidence>
<protein>
    <submittedName>
        <fullName evidence="1">Uncharacterized protein</fullName>
    </submittedName>
</protein>
<reference evidence="1 2" key="1">
    <citation type="journal article" date="2021" name="Hortic Res">
        <title>High-quality reference genome and annotation aids understanding of berry development for evergreen blueberry (Vaccinium darrowii).</title>
        <authorList>
            <person name="Yu J."/>
            <person name="Hulse-Kemp A.M."/>
            <person name="Babiker E."/>
            <person name="Staton M."/>
        </authorList>
    </citation>
    <scope>NUCLEOTIDE SEQUENCE [LARGE SCALE GENOMIC DNA]</scope>
    <source>
        <strain evidence="2">cv. NJ 8807/NJ 8810</strain>
        <tissue evidence="1">Young leaf</tissue>
    </source>
</reference>
<sequence>MRLQHLPRNCAILATKSGFHSAPFANSPQQQFQGPSEVKVCGELFISKLLDRRWTSLKPDTKIHKIVVSGTQIQHDGKQLENVWFSNDTSPALGDSLMEKNNEKPSFYIVRDDLLHPLVNGNKARKLDGLFPLLDDYSVTEIVTCGGCQSAHASAIAVSCAERGLRSHLLLRGEPPEIPTGYNLISSLYGNVIYVPRSLYAKREEMLSKYADSVAGSSGSVVCLSDILEDSLTTHLNGKQNFGRLDAHRSAENSRRVVTVNEGAGDVVGFLGVIRLVQYLSQNHVFGKEQALKIIIDAGTGTTAIGLGLGAMFLGLPWEVHAVMLADNIDGYRKQEERLISEFQRCFAVPIVDQLLNRANVTLVHWLERSCPRKFGNLLAGEVKVCQRIAQQTGVLVDPVYTLAAWELATQLSQREAKGGAKVVMLHTGGTLGMFGLAQRPRPLQEVGRKAQSLTKMIKAQLGLTQAWGISPEASPNNQARGLSDSGMDATRATRGKRGAKLVKEDFHFYTFPKKEELLVEEVFIPNEGHSRLEAFCIAIDTMKGKGGGMFRYADTIDKLLMLFGTLGGIGNGMILPLLMVLLSGLINAYGNANPQAVDLLHTVDKG</sequence>
<keyword evidence="2" id="KW-1185">Reference proteome</keyword>
<gene>
    <name evidence="1" type="ORF">Vadar_009185</name>
</gene>
<proteinExistence type="predicted"/>
<organism evidence="1 2">
    <name type="scientific">Vaccinium darrowii</name>
    <dbReference type="NCBI Taxonomy" id="229202"/>
    <lineage>
        <taxon>Eukaryota</taxon>
        <taxon>Viridiplantae</taxon>
        <taxon>Streptophyta</taxon>
        <taxon>Embryophyta</taxon>
        <taxon>Tracheophyta</taxon>
        <taxon>Spermatophyta</taxon>
        <taxon>Magnoliopsida</taxon>
        <taxon>eudicotyledons</taxon>
        <taxon>Gunneridae</taxon>
        <taxon>Pentapetalae</taxon>
        <taxon>asterids</taxon>
        <taxon>Ericales</taxon>
        <taxon>Ericaceae</taxon>
        <taxon>Vaccinioideae</taxon>
        <taxon>Vaccinieae</taxon>
        <taxon>Vaccinium</taxon>
    </lineage>
</organism>
<dbReference type="Proteomes" id="UP000828048">
    <property type="component" value="Chromosome 3"/>
</dbReference>